<gene>
    <name evidence="5" type="ORF">VNO78_12616</name>
</gene>
<organism evidence="5 6">
    <name type="scientific">Psophocarpus tetragonolobus</name>
    <name type="common">Winged bean</name>
    <name type="synonym">Dolichos tetragonolobus</name>
    <dbReference type="NCBI Taxonomy" id="3891"/>
    <lineage>
        <taxon>Eukaryota</taxon>
        <taxon>Viridiplantae</taxon>
        <taxon>Streptophyta</taxon>
        <taxon>Embryophyta</taxon>
        <taxon>Tracheophyta</taxon>
        <taxon>Spermatophyta</taxon>
        <taxon>Magnoliopsida</taxon>
        <taxon>eudicotyledons</taxon>
        <taxon>Gunneridae</taxon>
        <taxon>Pentapetalae</taxon>
        <taxon>rosids</taxon>
        <taxon>fabids</taxon>
        <taxon>Fabales</taxon>
        <taxon>Fabaceae</taxon>
        <taxon>Papilionoideae</taxon>
        <taxon>50 kb inversion clade</taxon>
        <taxon>NPAAA clade</taxon>
        <taxon>indigoferoid/millettioid clade</taxon>
        <taxon>Phaseoleae</taxon>
        <taxon>Psophocarpus</taxon>
    </lineage>
</organism>
<comment type="subcellular location">
    <subcellularLocation>
        <location evidence="1">Cell membrane</location>
        <topology evidence="1">Peripheral membrane protein</topology>
        <orientation evidence="1">Cytoplasmic side</orientation>
    </subcellularLocation>
</comment>
<keyword evidence="2" id="KW-0677">Repeat</keyword>
<evidence type="ECO:0000256" key="4">
    <source>
        <dbReference type="PROSITE-ProRule" id="PRU00023"/>
    </source>
</evidence>
<comment type="caution">
    <text evidence="5">The sequence shown here is derived from an EMBL/GenBank/DDBJ whole genome shotgun (WGS) entry which is preliminary data.</text>
</comment>
<protein>
    <submittedName>
        <fullName evidence="5">Uncharacterized protein</fullName>
    </submittedName>
</protein>
<dbReference type="Proteomes" id="UP001386955">
    <property type="component" value="Unassembled WGS sequence"/>
</dbReference>
<keyword evidence="6" id="KW-1185">Reference proteome</keyword>
<feature type="repeat" description="ANK" evidence="4">
    <location>
        <begin position="22"/>
        <end position="43"/>
    </location>
</feature>
<dbReference type="PROSITE" id="PS50297">
    <property type="entry name" value="ANK_REP_REGION"/>
    <property type="match status" value="2"/>
</dbReference>
<dbReference type="AlphaFoldDB" id="A0AAN9SNA2"/>
<dbReference type="GO" id="GO:0005886">
    <property type="term" value="C:plasma membrane"/>
    <property type="evidence" value="ECO:0007669"/>
    <property type="project" value="UniProtKB-SubCell"/>
</dbReference>
<proteinExistence type="predicted"/>
<dbReference type="InterPro" id="IPR002110">
    <property type="entry name" value="Ankyrin_rpt"/>
</dbReference>
<evidence type="ECO:0000313" key="6">
    <source>
        <dbReference type="Proteomes" id="UP001386955"/>
    </source>
</evidence>
<dbReference type="SUPFAM" id="SSF48403">
    <property type="entry name" value="Ankyrin repeat"/>
    <property type="match status" value="1"/>
</dbReference>
<dbReference type="Pfam" id="PF12796">
    <property type="entry name" value="Ank_2"/>
    <property type="match status" value="1"/>
</dbReference>
<evidence type="ECO:0000256" key="3">
    <source>
        <dbReference type="ARBA" id="ARBA00023043"/>
    </source>
</evidence>
<evidence type="ECO:0000256" key="2">
    <source>
        <dbReference type="ARBA" id="ARBA00022737"/>
    </source>
</evidence>
<evidence type="ECO:0000256" key="1">
    <source>
        <dbReference type="ARBA" id="ARBA00004413"/>
    </source>
</evidence>
<sequence>MPDILRFIIVRKGEWFRLRDNEGRTALHYAASIGYLNAVMDLLGCCISSDMERDKDGLFPLHLASASGHVEVVKKLLQYCPDPRELLDNNGQNFVHTAAKVGMLNVARYICKRKIMSL</sequence>
<dbReference type="EMBL" id="JAYMYS010000003">
    <property type="protein sequence ID" value="KAK7401264.1"/>
    <property type="molecule type" value="Genomic_DNA"/>
</dbReference>
<dbReference type="PANTHER" id="PTHR24178">
    <property type="entry name" value="MOLTING PROTEIN MLT-4"/>
    <property type="match status" value="1"/>
</dbReference>
<dbReference type="PROSITE" id="PS50088">
    <property type="entry name" value="ANK_REPEAT"/>
    <property type="match status" value="2"/>
</dbReference>
<feature type="repeat" description="ANK" evidence="4">
    <location>
        <begin position="56"/>
        <end position="78"/>
    </location>
</feature>
<dbReference type="InterPro" id="IPR036770">
    <property type="entry name" value="Ankyrin_rpt-contain_sf"/>
</dbReference>
<dbReference type="Gene3D" id="1.25.40.20">
    <property type="entry name" value="Ankyrin repeat-containing domain"/>
    <property type="match status" value="1"/>
</dbReference>
<keyword evidence="3 4" id="KW-0040">ANK repeat</keyword>
<name>A0AAN9SNA2_PSOTE</name>
<dbReference type="SMART" id="SM00248">
    <property type="entry name" value="ANK"/>
    <property type="match status" value="3"/>
</dbReference>
<evidence type="ECO:0000313" key="5">
    <source>
        <dbReference type="EMBL" id="KAK7401264.1"/>
    </source>
</evidence>
<dbReference type="PANTHER" id="PTHR24178:SF34">
    <property type="entry name" value="OS07G0532500 PROTEIN"/>
    <property type="match status" value="1"/>
</dbReference>
<accession>A0AAN9SNA2</accession>
<reference evidence="5 6" key="1">
    <citation type="submission" date="2024-01" db="EMBL/GenBank/DDBJ databases">
        <title>The genomes of 5 underutilized Papilionoideae crops provide insights into root nodulation and disease resistanc.</title>
        <authorList>
            <person name="Jiang F."/>
        </authorList>
    </citation>
    <scope>NUCLEOTIDE SEQUENCE [LARGE SCALE GENOMIC DNA]</scope>
    <source>
        <strain evidence="5">DUOXIRENSHENG_FW03</strain>
        <tissue evidence="5">Leaves</tissue>
    </source>
</reference>